<accession>A0A0F0L063</accession>
<keyword evidence="1" id="KW-0378">Hydrolase</keyword>
<protein>
    <submittedName>
        <fullName evidence="6">Beta-galactosidase</fullName>
    </submittedName>
</protein>
<evidence type="ECO:0000313" key="6">
    <source>
        <dbReference type="EMBL" id="KJL26542.1"/>
    </source>
</evidence>
<dbReference type="SUPFAM" id="SSF51445">
    <property type="entry name" value="(Trans)glycosidases"/>
    <property type="match status" value="1"/>
</dbReference>
<dbReference type="Gene3D" id="2.60.120.430">
    <property type="entry name" value="Galactose-binding lectin"/>
    <property type="match status" value="1"/>
</dbReference>
<feature type="domain" description="Glycoside hydrolase family 42 N-terminal" evidence="4">
    <location>
        <begin position="536"/>
        <end position="659"/>
    </location>
</feature>
<feature type="region of interest" description="Disordered" evidence="3">
    <location>
        <begin position="232"/>
        <end position="260"/>
    </location>
</feature>
<dbReference type="InterPro" id="IPR017853">
    <property type="entry name" value="GH"/>
</dbReference>
<name>A0A0F0L063_9MICO</name>
<dbReference type="GO" id="GO:0005975">
    <property type="term" value="P:carbohydrate metabolic process"/>
    <property type="evidence" value="ECO:0007669"/>
    <property type="project" value="InterPro"/>
</dbReference>
<sequence>MTVALALSTAAIPAAHAEDSPNLGDQTVLYDFDGSLPDPVEVGAYNASSEAVTVDGDQKWKVHFNAESQYYSSFHVRHPGGLDLSGSESVGLSVELTNPGDRSVQFHVDVFSSTGVATRAINVAAGSSGTYYVDIDSPANDRDSGLRADPSWLADKEVQQAVWMWGTKKLDPAEIQQVIFYVVGLQHDREVIIDDIAIVRDAPADPAYLTGLVDKFGQNAKMEYDGKISSAGDIKKQRKQEQADLAAHPELSDRSTYGGWADGPRLEATGHFRTEKLPNGEWTLVDPEGYLYFSTGIDNARLFDGQTMTGYDYDHELLPDFETEYVGGRTAATPEDLNRLEGPVVKTREQTNDIRADLFEKLPKLNKKGAEHYGYNPQTFAGPMEQGETFHFYRNNLALKYPSAKNTSEVVDLWQDNTVERMRSWGFTSFGNWADPELYDNATLPVFAHGWIIGDYKTVSTGQDYWGPLPDPFDSDFQQAARATAEAVAAETGEDNPWLVGVFMDNERSWGNGGSFATRYGIAIDTLGRDASVTPTKAEFSRLLKEKYGTIDALNTAWSTSVASWEEFDAGSFDQGNDEAARTADYAWLMKVYASKYFEVVHDELERVLPDALYMGPRFASWGRTPEVLEAAAEYVDVMTYNEYREGLHPQEWAFLADLDKPSLIGEFHMGATTSGNPHPGLISAGSQAERGLMYREYMERLIDSPYMVGGHWFQYVDSPISGRQIDGENYNVGFVSVTDRPYPEMVDAARQLNGELYERRFGDLDLPTPDVTKPAVTLVRPNSLAPSRSASIQVDATDDRGLKKIVANIYQGSTLIESTQTAVDGATSASHIADVSLSDGTYTLKYNAHDSAGNVSKTSTVDFVIDATPPTATIKDGTKFTVANGDSYDMVSFKLHDAGKVDKVEINGRTKDLSDNAWSDVNFVTPGVFGARSGQNTMIVFDRAGNEFSIAFTLN</sequence>
<dbReference type="AlphaFoldDB" id="A0A0F0L063"/>
<dbReference type="Gene3D" id="2.60.40.10">
    <property type="entry name" value="Immunoglobulins"/>
    <property type="match status" value="1"/>
</dbReference>
<evidence type="ECO:0000259" key="4">
    <source>
        <dbReference type="Pfam" id="PF02449"/>
    </source>
</evidence>
<evidence type="ECO:0000256" key="1">
    <source>
        <dbReference type="ARBA" id="ARBA00022801"/>
    </source>
</evidence>
<dbReference type="InterPro" id="IPR040669">
    <property type="entry name" value="Agarase_CBM"/>
</dbReference>
<feature type="compositionally biased region" description="Basic and acidic residues" evidence="3">
    <location>
        <begin position="233"/>
        <end position="242"/>
    </location>
</feature>
<organism evidence="6 7">
    <name type="scientific">Microbacterium oxydans</name>
    <dbReference type="NCBI Taxonomy" id="82380"/>
    <lineage>
        <taxon>Bacteria</taxon>
        <taxon>Bacillati</taxon>
        <taxon>Actinomycetota</taxon>
        <taxon>Actinomycetes</taxon>
        <taxon>Micrococcales</taxon>
        <taxon>Microbacteriaceae</taxon>
        <taxon>Microbacterium</taxon>
    </lineage>
</organism>
<feature type="domain" description="Agarase CBM-like" evidence="5">
    <location>
        <begin position="38"/>
        <end position="209"/>
    </location>
</feature>
<dbReference type="InterPro" id="IPR013783">
    <property type="entry name" value="Ig-like_fold"/>
</dbReference>
<dbReference type="Proteomes" id="UP000033725">
    <property type="component" value="Unassembled WGS sequence"/>
</dbReference>
<evidence type="ECO:0000256" key="2">
    <source>
        <dbReference type="ARBA" id="ARBA00023295"/>
    </source>
</evidence>
<dbReference type="Pfam" id="PF02449">
    <property type="entry name" value="Glyco_hydro_42"/>
    <property type="match status" value="1"/>
</dbReference>
<comment type="caution">
    <text evidence="6">The sequence shown here is derived from an EMBL/GenBank/DDBJ whole genome shotgun (WGS) entry which is preliminary data.</text>
</comment>
<gene>
    <name evidence="6" type="ORF">RN51_00185</name>
</gene>
<dbReference type="InterPro" id="IPR013529">
    <property type="entry name" value="Glyco_hydro_42_N"/>
</dbReference>
<dbReference type="EMBL" id="JYIV01000010">
    <property type="protein sequence ID" value="KJL26542.1"/>
    <property type="molecule type" value="Genomic_DNA"/>
</dbReference>
<dbReference type="GO" id="GO:0009341">
    <property type="term" value="C:beta-galactosidase complex"/>
    <property type="evidence" value="ECO:0007669"/>
    <property type="project" value="InterPro"/>
</dbReference>
<dbReference type="Gene3D" id="3.20.20.80">
    <property type="entry name" value="Glycosidases"/>
    <property type="match status" value="1"/>
</dbReference>
<dbReference type="GO" id="GO:0004565">
    <property type="term" value="F:beta-galactosidase activity"/>
    <property type="evidence" value="ECO:0007669"/>
    <property type="project" value="InterPro"/>
</dbReference>
<evidence type="ECO:0000256" key="3">
    <source>
        <dbReference type="SAM" id="MobiDB-lite"/>
    </source>
</evidence>
<proteinExistence type="predicted"/>
<evidence type="ECO:0000259" key="5">
    <source>
        <dbReference type="Pfam" id="PF17992"/>
    </source>
</evidence>
<keyword evidence="2" id="KW-0326">Glycosidase</keyword>
<dbReference type="Pfam" id="PF17992">
    <property type="entry name" value="Agarase_CBM"/>
    <property type="match status" value="1"/>
</dbReference>
<dbReference type="PATRIC" id="fig|82380.10.peg.186"/>
<evidence type="ECO:0000313" key="7">
    <source>
        <dbReference type="Proteomes" id="UP000033725"/>
    </source>
</evidence>
<reference evidence="6 7" key="1">
    <citation type="submission" date="2015-02" db="EMBL/GenBank/DDBJ databases">
        <title>Draft genome sequences of ten Microbacterium spp. with emphasis on heavy metal contaminated environments.</title>
        <authorList>
            <person name="Corretto E."/>
        </authorList>
    </citation>
    <scope>NUCLEOTIDE SEQUENCE [LARGE SCALE GENOMIC DNA]</scope>
    <source>
        <strain evidence="6 7">BEL163</strain>
    </source>
</reference>